<comment type="caution">
    <text evidence="2">The sequence shown here is derived from an EMBL/GenBank/DDBJ whole genome shotgun (WGS) entry which is preliminary data.</text>
</comment>
<proteinExistence type="predicted"/>
<evidence type="ECO:0000313" key="2">
    <source>
        <dbReference type="EMBL" id="KAK8499511.1"/>
    </source>
</evidence>
<gene>
    <name evidence="2" type="ORF">V6N12_011596</name>
</gene>
<organism evidence="2 3">
    <name type="scientific">Hibiscus sabdariffa</name>
    <name type="common">roselle</name>
    <dbReference type="NCBI Taxonomy" id="183260"/>
    <lineage>
        <taxon>Eukaryota</taxon>
        <taxon>Viridiplantae</taxon>
        <taxon>Streptophyta</taxon>
        <taxon>Embryophyta</taxon>
        <taxon>Tracheophyta</taxon>
        <taxon>Spermatophyta</taxon>
        <taxon>Magnoliopsida</taxon>
        <taxon>eudicotyledons</taxon>
        <taxon>Gunneridae</taxon>
        <taxon>Pentapetalae</taxon>
        <taxon>rosids</taxon>
        <taxon>malvids</taxon>
        <taxon>Malvales</taxon>
        <taxon>Malvaceae</taxon>
        <taxon>Malvoideae</taxon>
        <taxon>Hibiscus</taxon>
    </lineage>
</organism>
<reference evidence="2 3" key="1">
    <citation type="journal article" date="2024" name="G3 (Bethesda)">
        <title>Genome assembly of Hibiscus sabdariffa L. provides insights into metabolisms of medicinal natural products.</title>
        <authorList>
            <person name="Kim T."/>
        </authorList>
    </citation>
    <scope>NUCLEOTIDE SEQUENCE [LARGE SCALE GENOMIC DNA]</scope>
    <source>
        <strain evidence="2">TK-2024</strain>
        <tissue evidence="2">Old leaves</tissue>
    </source>
</reference>
<evidence type="ECO:0000256" key="1">
    <source>
        <dbReference type="SAM" id="Phobius"/>
    </source>
</evidence>
<keyword evidence="1" id="KW-0812">Transmembrane</keyword>
<feature type="transmembrane region" description="Helical" evidence="1">
    <location>
        <begin position="60"/>
        <end position="81"/>
    </location>
</feature>
<dbReference type="Proteomes" id="UP001472677">
    <property type="component" value="Unassembled WGS sequence"/>
</dbReference>
<sequence>MVLIPNQFQNGSLMLEGASPLCDRSLLVHVNPKKLSRKSNMLGNLHVGSGRAFLRYPRTLLLLANGTPLLAIANLFWNNLFRRDNFRKRKYCHYAQL</sequence>
<protein>
    <submittedName>
        <fullName evidence="2">Uncharacterized protein</fullName>
    </submittedName>
</protein>
<keyword evidence="1" id="KW-0472">Membrane</keyword>
<keyword evidence="1" id="KW-1133">Transmembrane helix</keyword>
<dbReference type="EMBL" id="JBBPBM010000235">
    <property type="protein sequence ID" value="KAK8499511.1"/>
    <property type="molecule type" value="Genomic_DNA"/>
</dbReference>
<keyword evidence="3" id="KW-1185">Reference proteome</keyword>
<name>A0ABR2AZ10_9ROSI</name>
<evidence type="ECO:0000313" key="3">
    <source>
        <dbReference type="Proteomes" id="UP001472677"/>
    </source>
</evidence>
<accession>A0ABR2AZ10</accession>